<gene>
    <name evidence="1" type="ORF">E2C01_018185</name>
</gene>
<comment type="caution">
    <text evidence="1">The sequence shown here is derived from an EMBL/GenBank/DDBJ whole genome shotgun (WGS) entry which is preliminary data.</text>
</comment>
<protein>
    <submittedName>
        <fullName evidence="1">Uncharacterized protein</fullName>
    </submittedName>
</protein>
<evidence type="ECO:0000313" key="1">
    <source>
        <dbReference type="EMBL" id="MPC25085.1"/>
    </source>
</evidence>
<accession>A0A5B7DUU7</accession>
<dbReference type="AlphaFoldDB" id="A0A5B7DUU7"/>
<name>A0A5B7DUU7_PORTR</name>
<dbReference type="Proteomes" id="UP000324222">
    <property type="component" value="Unassembled WGS sequence"/>
</dbReference>
<reference evidence="1 2" key="1">
    <citation type="submission" date="2019-05" db="EMBL/GenBank/DDBJ databases">
        <title>Another draft genome of Portunus trituberculatus and its Hox gene families provides insights of decapod evolution.</title>
        <authorList>
            <person name="Jeong J.-H."/>
            <person name="Song I."/>
            <person name="Kim S."/>
            <person name="Choi T."/>
            <person name="Kim D."/>
            <person name="Ryu S."/>
            <person name="Kim W."/>
        </authorList>
    </citation>
    <scope>NUCLEOTIDE SEQUENCE [LARGE SCALE GENOMIC DNA]</scope>
    <source>
        <tissue evidence="1">Muscle</tissue>
    </source>
</reference>
<keyword evidence="2" id="KW-1185">Reference proteome</keyword>
<evidence type="ECO:0000313" key="2">
    <source>
        <dbReference type="Proteomes" id="UP000324222"/>
    </source>
</evidence>
<organism evidence="1 2">
    <name type="scientific">Portunus trituberculatus</name>
    <name type="common">Swimming crab</name>
    <name type="synonym">Neptunus trituberculatus</name>
    <dbReference type="NCBI Taxonomy" id="210409"/>
    <lineage>
        <taxon>Eukaryota</taxon>
        <taxon>Metazoa</taxon>
        <taxon>Ecdysozoa</taxon>
        <taxon>Arthropoda</taxon>
        <taxon>Crustacea</taxon>
        <taxon>Multicrustacea</taxon>
        <taxon>Malacostraca</taxon>
        <taxon>Eumalacostraca</taxon>
        <taxon>Eucarida</taxon>
        <taxon>Decapoda</taxon>
        <taxon>Pleocyemata</taxon>
        <taxon>Brachyura</taxon>
        <taxon>Eubrachyura</taxon>
        <taxon>Portunoidea</taxon>
        <taxon>Portunidae</taxon>
        <taxon>Portuninae</taxon>
        <taxon>Portunus</taxon>
    </lineage>
</organism>
<dbReference type="EMBL" id="VSRR010001414">
    <property type="protein sequence ID" value="MPC25085.1"/>
    <property type="molecule type" value="Genomic_DNA"/>
</dbReference>
<proteinExistence type="predicted"/>
<sequence length="69" mass="7803">MNASGDDRQLRVETFHWRTNLECHCMIKGKLMRQTNSFCLHALITSACETVSLMWGGSLQIAPRAEAVH</sequence>